<sequence length="150" mass="15845">MEYVEQHLCAIVKEMSLGTSQQSSSVSVALSSVASQDHRASGLADLYALLGREHVQAALQLVDEGIACLVCGSRVLFRVGGKFDNDTACYCVLPGRLCSACTQPAVGSAFCVHTTAVLLAAAQSRYSTEDLTPKSFAALLFDIVIKKSKG</sequence>
<dbReference type="Proteomes" id="UP001151518">
    <property type="component" value="Unassembled WGS sequence"/>
</dbReference>
<gene>
    <name evidence="1" type="ORF">GGI25_000661</name>
</gene>
<comment type="caution">
    <text evidence="1">The sequence shown here is derived from an EMBL/GenBank/DDBJ whole genome shotgun (WGS) entry which is preliminary data.</text>
</comment>
<organism evidence="1 2">
    <name type="scientific">Coemansia spiralis</name>
    <dbReference type="NCBI Taxonomy" id="417178"/>
    <lineage>
        <taxon>Eukaryota</taxon>
        <taxon>Fungi</taxon>
        <taxon>Fungi incertae sedis</taxon>
        <taxon>Zoopagomycota</taxon>
        <taxon>Kickxellomycotina</taxon>
        <taxon>Kickxellomycetes</taxon>
        <taxon>Kickxellales</taxon>
        <taxon>Kickxellaceae</taxon>
        <taxon>Coemansia</taxon>
    </lineage>
</organism>
<evidence type="ECO:0000313" key="1">
    <source>
        <dbReference type="EMBL" id="KAJ2680369.1"/>
    </source>
</evidence>
<dbReference type="EMBL" id="JANBTW010000005">
    <property type="protein sequence ID" value="KAJ2680369.1"/>
    <property type="molecule type" value="Genomic_DNA"/>
</dbReference>
<dbReference type="OrthoDB" id="5539513at2759"/>
<evidence type="ECO:0000313" key="2">
    <source>
        <dbReference type="Proteomes" id="UP001151518"/>
    </source>
</evidence>
<reference evidence="1" key="1">
    <citation type="submission" date="2022-07" db="EMBL/GenBank/DDBJ databases">
        <title>Phylogenomic reconstructions and comparative analyses of Kickxellomycotina fungi.</title>
        <authorList>
            <person name="Reynolds N.K."/>
            <person name="Stajich J.E."/>
            <person name="Barry K."/>
            <person name="Grigoriev I.V."/>
            <person name="Crous P."/>
            <person name="Smith M.E."/>
        </authorList>
    </citation>
    <scope>NUCLEOTIDE SEQUENCE</scope>
    <source>
        <strain evidence="1">NRRL 3115</strain>
    </source>
</reference>
<name>A0A9W8L068_9FUNG</name>
<dbReference type="AlphaFoldDB" id="A0A9W8L068"/>
<protein>
    <submittedName>
        <fullName evidence="1">Uncharacterized protein</fullName>
    </submittedName>
</protein>
<accession>A0A9W8L068</accession>
<proteinExistence type="predicted"/>